<dbReference type="GO" id="GO:0000049">
    <property type="term" value="F:tRNA binding"/>
    <property type="evidence" value="ECO:0007669"/>
    <property type="project" value="UniProtKB-KW"/>
</dbReference>
<dbReference type="GO" id="GO:0004045">
    <property type="term" value="F:peptidyl-tRNA hydrolase activity"/>
    <property type="evidence" value="ECO:0007669"/>
    <property type="project" value="InterPro"/>
</dbReference>
<dbReference type="AlphaFoldDB" id="A0A1G2H8V6"/>
<dbReference type="Gene3D" id="3.40.50.1470">
    <property type="entry name" value="Peptidyl-tRNA hydrolase"/>
    <property type="match status" value="1"/>
</dbReference>
<evidence type="ECO:0000256" key="1">
    <source>
        <dbReference type="ARBA" id="ARBA00022555"/>
    </source>
</evidence>
<evidence type="ECO:0000313" key="4">
    <source>
        <dbReference type="EMBL" id="OGZ58740.1"/>
    </source>
</evidence>
<reference evidence="4 5" key="1">
    <citation type="journal article" date="2016" name="Nat. Commun.">
        <title>Thousands of microbial genomes shed light on interconnected biogeochemical processes in an aquifer system.</title>
        <authorList>
            <person name="Anantharaman K."/>
            <person name="Brown C.T."/>
            <person name="Hug L.A."/>
            <person name="Sharon I."/>
            <person name="Castelle C.J."/>
            <person name="Probst A.J."/>
            <person name="Thomas B.C."/>
            <person name="Singh A."/>
            <person name="Wilkins M.J."/>
            <person name="Karaoz U."/>
            <person name="Brodie E.L."/>
            <person name="Williams K.H."/>
            <person name="Hubbard S.S."/>
            <person name="Banfield J.F."/>
        </authorList>
    </citation>
    <scope>NUCLEOTIDE SEQUENCE [LARGE SCALE GENOMIC DNA]</scope>
</reference>
<keyword evidence="3" id="KW-0694">RNA-binding</keyword>
<evidence type="ECO:0000313" key="5">
    <source>
        <dbReference type="Proteomes" id="UP000177932"/>
    </source>
</evidence>
<dbReference type="SUPFAM" id="SSF53178">
    <property type="entry name" value="Peptidyl-tRNA hydrolase-like"/>
    <property type="match status" value="1"/>
</dbReference>
<dbReference type="PANTHER" id="PTHR17224:SF1">
    <property type="entry name" value="PEPTIDYL-TRNA HYDROLASE"/>
    <property type="match status" value="1"/>
</dbReference>
<dbReference type="STRING" id="1802158.A2827_00445"/>
<dbReference type="InterPro" id="IPR001328">
    <property type="entry name" value="Pept_tRNA_hydro"/>
</dbReference>
<organism evidence="4 5">
    <name type="scientific">Candidatus Spechtbacteria bacterium RIFCSPHIGHO2_01_FULL_43_30</name>
    <dbReference type="NCBI Taxonomy" id="1802158"/>
    <lineage>
        <taxon>Bacteria</taxon>
        <taxon>Candidatus Spechtiibacteriota</taxon>
    </lineage>
</organism>
<gene>
    <name evidence="4" type="ORF">A2827_00445</name>
</gene>
<dbReference type="CDD" id="cd00462">
    <property type="entry name" value="PTH"/>
    <property type="match status" value="1"/>
</dbReference>
<protein>
    <submittedName>
        <fullName evidence="4">Aminoacyl-tRNA hydrolase</fullName>
    </submittedName>
</protein>
<proteinExistence type="predicted"/>
<dbReference type="Pfam" id="PF01195">
    <property type="entry name" value="Pept_tRNA_hydro"/>
    <property type="match status" value="1"/>
</dbReference>
<accession>A0A1G2H8V6</accession>
<dbReference type="Proteomes" id="UP000177932">
    <property type="component" value="Unassembled WGS sequence"/>
</dbReference>
<dbReference type="NCBIfam" id="TIGR00447">
    <property type="entry name" value="pth"/>
    <property type="match status" value="1"/>
</dbReference>
<dbReference type="EMBL" id="MHOD01000001">
    <property type="protein sequence ID" value="OGZ58740.1"/>
    <property type="molecule type" value="Genomic_DNA"/>
</dbReference>
<dbReference type="PANTHER" id="PTHR17224">
    <property type="entry name" value="PEPTIDYL-TRNA HYDROLASE"/>
    <property type="match status" value="1"/>
</dbReference>
<comment type="caution">
    <text evidence="4">The sequence shown here is derived from an EMBL/GenBank/DDBJ whole genome shotgun (WGS) entry which is preliminary data.</text>
</comment>
<dbReference type="InterPro" id="IPR036416">
    <property type="entry name" value="Pept_tRNA_hydro_sf"/>
</dbReference>
<keyword evidence="1" id="KW-0820">tRNA-binding</keyword>
<evidence type="ECO:0000256" key="3">
    <source>
        <dbReference type="ARBA" id="ARBA00022884"/>
    </source>
</evidence>
<sequence>MKKSIPKPETLLIIGLGNPGAKYRGTPHNAGFLAIELLSKLWNAEFHQENKSNSEIAEVKIYDKQIILVKPATFMNNSGQAVAALTKTYGLDPQTSVWLVHDDADLELGKIKIVRNRGSAGHKGVEDVIRKLQTKDFARFRIGIMAKHLSQNRSKSIMNKFVVSGLNKEDEKIFKKSLETAKDAVLFALENGLEKTASIYNRQKKS</sequence>
<keyword evidence="2 4" id="KW-0378">Hydrolase</keyword>
<evidence type="ECO:0000256" key="2">
    <source>
        <dbReference type="ARBA" id="ARBA00022801"/>
    </source>
</evidence>
<name>A0A1G2H8V6_9BACT</name>